<name>A0A1S9PA70_9SPHI</name>
<dbReference type="Pfam" id="PF13289">
    <property type="entry name" value="SIR2_2"/>
    <property type="match status" value="1"/>
</dbReference>
<keyword evidence="2" id="KW-1185">Reference proteome</keyword>
<accession>A0A1S9PA70</accession>
<comment type="caution">
    <text evidence="1">The sequence shown here is derived from an EMBL/GenBank/DDBJ whole genome shotgun (WGS) entry which is preliminary data.</text>
</comment>
<evidence type="ECO:0000313" key="2">
    <source>
        <dbReference type="Proteomes" id="UP000189739"/>
    </source>
</evidence>
<proteinExistence type="predicted"/>
<dbReference type="RefSeq" id="WP_078350476.1">
    <property type="nucleotide sequence ID" value="NZ_MBTF01000035.1"/>
</dbReference>
<dbReference type="Proteomes" id="UP000189739">
    <property type="component" value="Unassembled WGS sequence"/>
</dbReference>
<evidence type="ECO:0000313" key="1">
    <source>
        <dbReference type="EMBL" id="OOQ57870.1"/>
    </source>
</evidence>
<dbReference type="OrthoDB" id="9808492at2"/>
<gene>
    <name evidence="1" type="ORF">BC343_13930</name>
</gene>
<organism evidence="1 2">
    <name type="scientific">Mucilaginibacter pedocola</name>
    <dbReference type="NCBI Taxonomy" id="1792845"/>
    <lineage>
        <taxon>Bacteria</taxon>
        <taxon>Pseudomonadati</taxon>
        <taxon>Bacteroidota</taxon>
        <taxon>Sphingobacteriia</taxon>
        <taxon>Sphingobacteriales</taxon>
        <taxon>Sphingobacteriaceae</taxon>
        <taxon>Mucilaginibacter</taxon>
    </lineage>
</organism>
<dbReference type="AlphaFoldDB" id="A0A1S9PA70"/>
<reference evidence="1 2" key="1">
    <citation type="submission" date="2016-07" db="EMBL/GenBank/DDBJ databases">
        <title>Genomic analysis of zinc-resistant bacterium Mucilaginibacter pedocola TBZ30.</title>
        <authorList>
            <person name="Huang J."/>
            <person name="Tang J."/>
        </authorList>
    </citation>
    <scope>NUCLEOTIDE SEQUENCE [LARGE SCALE GENOMIC DNA]</scope>
    <source>
        <strain evidence="1 2">TBZ30</strain>
    </source>
</reference>
<dbReference type="EMBL" id="MBTF01000035">
    <property type="protein sequence ID" value="OOQ57870.1"/>
    <property type="molecule type" value="Genomic_DNA"/>
</dbReference>
<sequence>MTLKAAFKDTIFLLGAGASYDAGCLVSQRMLDRLHQSIIDIPQDHLVYGEYKIAFLELYQFIKPSLSFQSELRNIKSGTANSMYAPNIEDYILIIRKIINKDLLIPEPLVGSWSERLMRLEIKHPDLFETYLNFIYEKVIAWISPADDYAAANELLVPLVDLLQATGDEPYYLNIFGLNYDLVFEKVLNASEYLVNTGFNSDGIWTESAFDSGEAKINYSKIHGSLDWYLEEDDTHILKGHEIAFNPLQPDERKPHIILGFEYKLFSVDPFFTLLQQFIKKLKESRLLVVIGYSFFDNYLNNIIIRHLNANVNARVLIVDPRWADEPEAGRDEKFLTYLRHLQSDNSSLSMNNYTTLASSRLKFYVAEDGGFSGAKQFYREFFANKCAKLKNYLDSIKPEEFEF</sequence>
<dbReference type="STRING" id="1792845.BC343_13930"/>
<protein>
    <submittedName>
        <fullName evidence="1">Uncharacterized protein</fullName>
    </submittedName>
</protein>